<sequence>MRSKDWLLFLGILLIGVIIHEVGSIKKPFWLDYGLGRYSGNSIKYTEKKDYAVKETVYIEIMDNIGSVSVIGATRGGLELAWDKLLYETDRKNADKIAQQIKLNVEKTEDIVKISTNVTQVEEQYGVAIKNAFTLRVPPGSSISIKNKMGEVIVTNIKGKVSVKNSYGDTNLHNIHGETSIRQVFGNVQLHSITGRLSLESEYSNIKADFLKGSSFFDLKYTKVQMENIEADAEINMEYGFLKGASFTHQLDITARHVGIELRDIKGKVFLESDFSNIKIQDGQRDIAIEARHSPLFLENIQGKVYVEANQKEVKLQNISGWCKIIANHAVVEARQIHSGIYVKNAFEDIVLEDISGKALIENHHSDIKIKMNYFNNSRYQVNTSYGNVELILPEQNNFSMEGISYRGDIKNNYSDSYLFMKREGDYYKVRAKNNNENNNSISIKSYYGDIVINKRSKTVAWMIMKATTFKEDFQDKVSRSEAYIRDELLSRAIEFIYYAGQKYFRD</sequence>
<dbReference type="STRING" id="1817863.A2Y62_22285"/>
<dbReference type="PANTHER" id="PTHR34094:SF1">
    <property type="entry name" value="PROTEIN FAM185A"/>
    <property type="match status" value="1"/>
</dbReference>
<dbReference type="PANTHER" id="PTHR34094">
    <property type="match status" value="1"/>
</dbReference>
<evidence type="ECO:0000259" key="1">
    <source>
        <dbReference type="Pfam" id="PF13349"/>
    </source>
</evidence>
<name>A0A1F5VJE6_9BACT</name>
<accession>A0A1F5VJE6</accession>
<reference evidence="2 3" key="1">
    <citation type="journal article" date="2016" name="Nat. Commun.">
        <title>Thousands of microbial genomes shed light on interconnected biogeochemical processes in an aquifer system.</title>
        <authorList>
            <person name="Anantharaman K."/>
            <person name="Brown C.T."/>
            <person name="Hug L.A."/>
            <person name="Sharon I."/>
            <person name="Castelle C.J."/>
            <person name="Probst A.J."/>
            <person name="Thomas B.C."/>
            <person name="Singh A."/>
            <person name="Wilkins M.J."/>
            <person name="Karaoz U."/>
            <person name="Brodie E.L."/>
            <person name="Williams K.H."/>
            <person name="Hubbard S.S."/>
            <person name="Banfield J.F."/>
        </authorList>
    </citation>
    <scope>NUCLEOTIDE SEQUENCE [LARGE SCALE GENOMIC DNA]</scope>
</reference>
<dbReference type="AlphaFoldDB" id="A0A1F5VJE6"/>
<feature type="domain" description="DUF4097" evidence="1">
    <location>
        <begin position="348"/>
        <end position="453"/>
    </location>
</feature>
<organism evidence="2 3">
    <name type="scientific">Candidatus Fischerbacteria bacterium RBG_13_37_8</name>
    <dbReference type="NCBI Taxonomy" id="1817863"/>
    <lineage>
        <taxon>Bacteria</taxon>
        <taxon>Candidatus Fischeribacteriota</taxon>
    </lineage>
</organism>
<evidence type="ECO:0000313" key="3">
    <source>
        <dbReference type="Proteomes" id="UP000178943"/>
    </source>
</evidence>
<dbReference type="Proteomes" id="UP000178943">
    <property type="component" value="Unassembled WGS sequence"/>
</dbReference>
<dbReference type="EMBL" id="MFGW01000162">
    <property type="protein sequence ID" value="OGF63583.1"/>
    <property type="molecule type" value="Genomic_DNA"/>
</dbReference>
<comment type="caution">
    <text evidence="2">The sequence shown here is derived from an EMBL/GenBank/DDBJ whole genome shotgun (WGS) entry which is preliminary data.</text>
</comment>
<gene>
    <name evidence="2" type="ORF">A2Y62_22285</name>
</gene>
<proteinExistence type="predicted"/>
<dbReference type="Pfam" id="PF13349">
    <property type="entry name" value="DUF4097"/>
    <property type="match status" value="1"/>
</dbReference>
<evidence type="ECO:0000313" key="2">
    <source>
        <dbReference type="EMBL" id="OGF63583.1"/>
    </source>
</evidence>
<dbReference type="InterPro" id="IPR025164">
    <property type="entry name" value="Toastrack_DUF4097"/>
</dbReference>
<protein>
    <recommendedName>
        <fullName evidence="1">DUF4097 domain-containing protein</fullName>
    </recommendedName>
</protein>